<dbReference type="CDD" id="cd06173">
    <property type="entry name" value="MFS_MefA_like"/>
    <property type="match status" value="1"/>
</dbReference>
<evidence type="ECO:0000256" key="4">
    <source>
        <dbReference type="ARBA" id="ARBA00022692"/>
    </source>
</evidence>
<dbReference type="InterPro" id="IPR022324">
    <property type="entry name" value="Bacilysin_exporter_BacE_put"/>
</dbReference>
<keyword evidence="2" id="KW-0813">Transport</keyword>
<dbReference type="SUPFAM" id="SSF103473">
    <property type="entry name" value="MFS general substrate transporter"/>
    <property type="match status" value="1"/>
</dbReference>
<feature type="domain" description="Major facilitator superfamily (MFS) profile" evidence="8">
    <location>
        <begin position="1"/>
        <end position="189"/>
    </location>
</feature>
<evidence type="ECO:0000259" key="8">
    <source>
        <dbReference type="PROSITE" id="PS50850"/>
    </source>
</evidence>
<comment type="subcellular location">
    <subcellularLocation>
        <location evidence="1">Cell membrane</location>
        <topology evidence="1">Multi-pass membrane protein</topology>
    </subcellularLocation>
</comment>
<gene>
    <name evidence="9" type="ORF">QO006_003166</name>
</gene>
<feature type="transmembrane region" description="Helical" evidence="7">
    <location>
        <begin position="213"/>
        <end position="237"/>
    </location>
</feature>
<feature type="transmembrane region" description="Helical" evidence="7">
    <location>
        <begin position="308"/>
        <end position="330"/>
    </location>
</feature>
<evidence type="ECO:0000256" key="1">
    <source>
        <dbReference type="ARBA" id="ARBA00004651"/>
    </source>
</evidence>
<dbReference type="EMBL" id="JAURUR010000014">
    <property type="protein sequence ID" value="MDP9765711.1"/>
    <property type="molecule type" value="Genomic_DNA"/>
</dbReference>
<feature type="transmembrane region" description="Helical" evidence="7">
    <location>
        <begin position="342"/>
        <end position="364"/>
    </location>
</feature>
<feature type="transmembrane region" description="Helical" evidence="7">
    <location>
        <begin position="280"/>
        <end position="302"/>
    </location>
</feature>
<keyword evidence="5 7" id="KW-1133">Transmembrane helix</keyword>
<evidence type="ECO:0000256" key="2">
    <source>
        <dbReference type="ARBA" id="ARBA00022448"/>
    </source>
</evidence>
<feature type="domain" description="Major facilitator superfamily (MFS) profile" evidence="8">
    <location>
        <begin position="213"/>
        <end position="410"/>
    </location>
</feature>
<dbReference type="InterPro" id="IPR020846">
    <property type="entry name" value="MFS_dom"/>
</dbReference>
<keyword evidence="6 7" id="KW-0472">Membrane</keyword>
<dbReference type="PANTHER" id="PTHR43266:SF2">
    <property type="entry name" value="MAJOR FACILITATOR SUPERFAMILY (MFS) PROFILE DOMAIN-CONTAINING PROTEIN"/>
    <property type="match status" value="1"/>
</dbReference>
<evidence type="ECO:0000313" key="9">
    <source>
        <dbReference type="EMBL" id="MDP9765711.1"/>
    </source>
</evidence>
<organism evidence="9 10">
    <name type="scientific">Deinococcus enclensis</name>
    <dbReference type="NCBI Taxonomy" id="1049582"/>
    <lineage>
        <taxon>Bacteria</taxon>
        <taxon>Thermotogati</taxon>
        <taxon>Deinococcota</taxon>
        <taxon>Deinococci</taxon>
        <taxon>Deinococcales</taxon>
        <taxon>Deinococcaceae</taxon>
        <taxon>Deinococcus</taxon>
    </lineage>
</organism>
<feature type="transmembrane region" description="Helical" evidence="7">
    <location>
        <begin position="174"/>
        <end position="192"/>
    </location>
</feature>
<proteinExistence type="predicted"/>
<evidence type="ECO:0000256" key="7">
    <source>
        <dbReference type="SAM" id="Phobius"/>
    </source>
</evidence>
<feature type="transmembrane region" description="Helical" evidence="7">
    <location>
        <begin position="249"/>
        <end position="268"/>
    </location>
</feature>
<comment type="caution">
    <text evidence="9">The sequence shown here is derived from an EMBL/GenBank/DDBJ whole genome shotgun (WGS) entry which is preliminary data.</text>
</comment>
<evidence type="ECO:0000256" key="3">
    <source>
        <dbReference type="ARBA" id="ARBA00022475"/>
    </source>
</evidence>
<dbReference type="PROSITE" id="PS50850">
    <property type="entry name" value="MFS"/>
    <property type="match status" value="2"/>
</dbReference>
<keyword evidence="10" id="KW-1185">Reference proteome</keyword>
<keyword evidence="4 7" id="KW-0812">Transmembrane</keyword>
<keyword evidence="3" id="KW-1003">Cell membrane</keyword>
<dbReference type="RefSeq" id="WP_307468082.1">
    <property type="nucleotide sequence ID" value="NZ_JAURUR010000014.1"/>
</dbReference>
<feature type="transmembrane region" description="Helical" evidence="7">
    <location>
        <begin position="370"/>
        <end position="392"/>
    </location>
</feature>
<sequence>MNSLLWRGEFARLWWGGLINAIGTWMTGAALPVYVYTTTESVPAAGAMALAATLPGVLLGSSAGVIADRFDRRAVLVVTNLLAALSLLPLLFVGTQGLWVVYLSAVLKALVTLPTGPARSALLPALVPEAQLAQANALNALNNNLARLVGPALGGLIFAAADLSSVVVLDLVTYLVAAAFIASLAPHPVAAGPREAVRAALTAGWRAVRVSPALLTLVLYLAVTSIGEGVFGVLLAPFVTHVLGGDARAFGWVLSAQAIGGVVGGALVARHAGRVAPLRLWVFGAAGLGLADLAIFLYPLAWPGVGPALVLMVLAGVPASAAGAGWMTLAQHFTDDAVRGRVFGLAGQLSGVGLLLGLGLATLAGQAAPITALLCVHSALLMLGGLGAWVVWRSRQLDRLPAGAAPATAA</sequence>
<name>A0ABT9MGL4_9DEIO</name>
<dbReference type="PRINTS" id="PR01988">
    <property type="entry name" value="EXPORTERBACE"/>
</dbReference>
<dbReference type="InterPro" id="IPR010290">
    <property type="entry name" value="TM_effector"/>
</dbReference>
<feature type="transmembrane region" description="Helical" evidence="7">
    <location>
        <begin position="47"/>
        <end position="67"/>
    </location>
</feature>
<feature type="transmembrane region" description="Helical" evidence="7">
    <location>
        <begin position="12"/>
        <end position="35"/>
    </location>
</feature>
<accession>A0ABT9MGL4</accession>
<feature type="transmembrane region" description="Helical" evidence="7">
    <location>
        <begin position="74"/>
        <end position="93"/>
    </location>
</feature>
<dbReference type="Pfam" id="PF05977">
    <property type="entry name" value="MFS_3"/>
    <property type="match status" value="1"/>
</dbReference>
<dbReference type="InterPro" id="IPR036259">
    <property type="entry name" value="MFS_trans_sf"/>
</dbReference>
<evidence type="ECO:0000256" key="6">
    <source>
        <dbReference type="ARBA" id="ARBA00023136"/>
    </source>
</evidence>
<evidence type="ECO:0000313" key="10">
    <source>
        <dbReference type="Proteomes" id="UP001232163"/>
    </source>
</evidence>
<dbReference type="PANTHER" id="PTHR43266">
    <property type="entry name" value="MACROLIDE-EFFLUX PROTEIN"/>
    <property type="match status" value="1"/>
</dbReference>
<reference evidence="9 10" key="1">
    <citation type="submission" date="2023-07" db="EMBL/GenBank/DDBJ databases">
        <title>Genomic Encyclopedia of Type Strains, Phase IV (KMG-IV): sequencing the most valuable type-strain genomes for metagenomic binning, comparative biology and taxonomic classification.</title>
        <authorList>
            <person name="Goeker M."/>
        </authorList>
    </citation>
    <scope>NUCLEOTIDE SEQUENCE [LARGE SCALE GENOMIC DNA]</scope>
    <source>
        <strain evidence="9 10">NIO-1023</strain>
    </source>
</reference>
<dbReference type="Proteomes" id="UP001232163">
    <property type="component" value="Unassembled WGS sequence"/>
</dbReference>
<protein>
    <submittedName>
        <fullName evidence="9">MFS family permease</fullName>
    </submittedName>
</protein>
<dbReference type="Gene3D" id="1.20.1250.20">
    <property type="entry name" value="MFS general substrate transporter like domains"/>
    <property type="match status" value="1"/>
</dbReference>
<evidence type="ECO:0000256" key="5">
    <source>
        <dbReference type="ARBA" id="ARBA00022989"/>
    </source>
</evidence>